<dbReference type="InterPro" id="IPR009956">
    <property type="entry name" value="Post-segregation_anti-tox_CcdA"/>
</dbReference>
<gene>
    <name evidence="2" type="ORF">GCM10008942_05010</name>
</gene>
<name>A0ABP3P838_9PROT</name>
<proteinExistence type="predicted"/>
<dbReference type="Pfam" id="PF07362">
    <property type="entry name" value="CcdA"/>
    <property type="match status" value="1"/>
</dbReference>
<keyword evidence="3" id="KW-1185">Reference proteome</keyword>
<dbReference type="Proteomes" id="UP001499951">
    <property type="component" value="Unassembled WGS sequence"/>
</dbReference>
<sequence length="68" mass="8055">MNVSVDAALLAEAKALGLNLSQTLEDELRRKVHDEKVRRFKEESREAIEAHNRFIEENGIWSEKYRQW</sequence>
<evidence type="ECO:0000313" key="2">
    <source>
        <dbReference type="EMBL" id="GAA0559529.1"/>
    </source>
</evidence>
<organism evidence="2 3">
    <name type="scientific">Rhizomicrobium electricum</name>
    <dbReference type="NCBI Taxonomy" id="480070"/>
    <lineage>
        <taxon>Bacteria</taxon>
        <taxon>Pseudomonadati</taxon>
        <taxon>Pseudomonadota</taxon>
        <taxon>Alphaproteobacteria</taxon>
        <taxon>Micropepsales</taxon>
        <taxon>Micropepsaceae</taxon>
        <taxon>Rhizomicrobium</taxon>
    </lineage>
</organism>
<protein>
    <recommendedName>
        <fullName evidence="4">Post-segregation antitoxin CcdA</fullName>
    </recommendedName>
</protein>
<reference evidence="3" key="1">
    <citation type="journal article" date="2019" name="Int. J. Syst. Evol. Microbiol.">
        <title>The Global Catalogue of Microorganisms (GCM) 10K type strain sequencing project: providing services to taxonomists for standard genome sequencing and annotation.</title>
        <authorList>
            <consortium name="The Broad Institute Genomics Platform"/>
            <consortium name="The Broad Institute Genome Sequencing Center for Infectious Disease"/>
            <person name="Wu L."/>
            <person name="Ma J."/>
        </authorList>
    </citation>
    <scope>NUCLEOTIDE SEQUENCE [LARGE SCALE GENOMIC DNA]</scope>
    <source>
        <strain evidence="3">JCM 15089</strain>
    </source>
</reference>
<dbReference type="EMBL" id="BAAADD010000001">
    <property type="protein sequence ID" value="GAA0559529.1"/>
    <property type="molecule type" value="Genomic_DNA"/>
</dbReference>
<accession>A0ABP3P838</accession>
<evidence type="ECO:0000313" key="3">
    <source>
        <dbReference type="Proteomes" id="UP001499951"/>
    </source>
</evidence>
<evidence type="ECO:0000256" key="1">
    <source>
        <dbReference type="ARBA" id="ARBA00022649"/>
    </source>
</evidence>
<evidence type="ECO:0008006" key="4">
    <source>
        <dbReference type="Google" id="ProtNLM"/>
    </source>
</evidence>
<keyword evidence="1" id="KW-1277">Toxin-antitoxin system</keyword>
<comment type="caution">
    <text evidence="2">The sequence shown here is derived from an EMBL/GenBank/DDBJ whole genome shotgun (WGS) entry which is preliminary data.</text>
</comment>